<evidence type="ECO:0000256" key="4">
    <source>
        <dbReference type="ARBA" id="ARBA00060888"/>
    </source>
</evidence>
<keyword evidence="3" id="KW-0067">ATP-binding</keyword>
<evidence type="ECO:0000313" key="7">
    <source>
        <dbReference type="Proteomes" id="UP001366166"/>
    </source>
</evidence>
<dbReference type="FunFam" id="3.30.1490.20:FF:000020">
    <property type="entry name" value="Protein lysine acetyltransferase"/>
    <property type="match status" value="1"/>
</dbReference>
<evidence type="ECO:0000259" key="5">
    <source>
        <dbReference type="SMART" id="SM00881"/>
    </source>
</evidence>
<dbReference type="GO" id="GO:0043758">
    <property type="term" value="F:acetate-CoA ligase (ADP-forming) activity"/>
    <property type="evidence" value="ECO:0007669"/>
    <property type="project" value="InterPro"/>
</dbReference>
<protein>
    <submittedName>
        <fullName evidence="6">Acetyltransferase</fullName>
    </submittedName>
</protein>
<feature type="domain" description="CoA-binding" evidence="5">
    <location>
        <begin position="9"/>
        <end position="104"/>
    </location>
</feature>
<dbReference type="SMART" id="SM00881">
    <property type="entry name" value="CoA_binding"/>
    <property type="match status" value="1"/>
</dbReference>
<dbReference type="Gene3D" id="3.40.50.261">
    <property type="entry name" value="Succinyl-CoA synthetase domains"/>
    <property type="match status" value="2"/>
</dbReference>
<dbReference type="InterPro" id="IPR051538">
    <property type="entry name" value="Acyl-CoA_Synth/Transferase"/>
</dbReference>
<gene>
    <name evidence="6" type="ORF">FAK_17450</name>
</gene>
<dbReference type="GO" id="GO:0016747">
    <property type="term" value="F:acyltransferase activity, transferring groups other than amino-acyl groups"/>
    <property type="evidence" value="ECO:0007669"/>
    <property type="project" value="InterPro"/>
</dbReference>
<keyword evidence="1" id="KW-0436">Ligase</keyword>
<dbReference type="InterPro" id="IPR013815">
    <property type="entry name" value="ATP_grasp_subdomain_1"/>
</dbReference>
<name>A0AAU9ENB1_9BACT</name>
<dbReference type="InterPro" id="IPR036291">
    <property type="entry name" value="NAD(P)-bd_dom_sf"/>
</dbReference>
<reference evidence="7" key="1">
    <citation type="journal article" date="2023" name="Arch. Microbiol.">
        <title>Desulfoferula mesophilus gen. nov. sp. nov., a mesophilic sulfate-reducing bacterium isolated from a brackish lake sediment.</title>
        <authorList>
            <person name="Watanabe T."/>
            <person name="Yabe T."/>
            <person name="Tsuji J.M."/>
            <person name="Fukui M."/>
        </authorList>
    </citation>
    <scope>NUCLEOTIDE SEQUENCE [LARGE SCALE GENOMIC DNA]</scope>
    <source>
        <strain evidence="7">12FAK</strain>
    </source>
</reference>
<evidence type="ECO:0000256" key="3">
    <source>
        <dbReference type="ARBA" id="ARBA00022840"/>
    </source>
</evidence>
<proteinExistence type="inferred from homology"/>
<dbReference type="Gene3D" id="3.30.470.20">
    <property type="entry name" value="ATP-grasp fold, B domain"/>
    <property type="match status" value="1"/>
</dbReference>
<dbReference type="SUPFAM" id="SSF55729">
    <property type="entry name" value="Acyl-CoA N-acyltransferases (Nat)"/>
    <property type="match status" value="1"/>
</dbReference>
<dbReference type="InterPro" id="IPR000182">
    <property type="entry name" value="GNAT_dom"/>
</dbReference>
<dbReference type="Gene3D" id="3.40.50.720">
    <property type="entry name" value="NAD(P)-binding Rossmann-like Domain"/>
    <property type="match status" value="1"/>
</dbReference>
<dbReference type="Proteomes" id="UP001366166">
    <property type="component" value="Chromosome"/>
</dbReference>
<accession>A0AAU9ENB1</accession>
<organism evidence="6 7">
    <name type="scientific">Desulfoferula mesophila</name>
    <dbReference type="NCBI Taxonomy" id="3058419"/>
    <lineage>
        <taxon>Bacteria</taxon>
        <taxon>Pseudomonadati</taxon>
        <taxon>Thermodesulfobacteriota</taxon>
        <taxon>Desulfarculia</taxon>
        <taxon>Desulfarculales</taxon>
        <taxon>Desulfarculaceae</taxon>
        <taxon>Desulfoferula</taxon>
    </lineage>
</organism>
<dbReference type="SUPFAM" id="SSF51735">
    <property type="entry name" value="NAD(P)-binding Rossmann-fold domains"/>
    <property type="match status" value="1"/>
</dbReference>
<dbReference type="GO" id="GO:0005524">
    <property type="term" value="F:ATP binding"/>
    <property type="evidence" value="ECO:0007669"/>
    <property type="project" value="UniProtKB-KW"/>
</dbReference>
<dbReference type="SUPFAM" id="SSF52210">
    <property type="entry name" value="Succinyl-CoA synthetase domains"/>
    <property type="match status" value="2"/>
</dbReference>
<evidence type="ECO:0000256" key="2">
    <source>
        <dbReference type="ARBA" id="ARBA00022741"/>
    </source>
</evidence>
<dbReference type="Gene3D" id="3.40.630.30">
    <property type="match status" value="1"/>
</dbReference>
<dbReference type="AlphaFoldDB" id="A0AAU9ENB1"/>
<keyword evidence="7" id="KW-1185">Reference proteome</keyword>
<dbReference type="Pfam" id="PF13549">
    <property type="entry name" value="ATP-grasp_5"/>
    <property type="match status" value="1"/>
</dbReference>
<dbReference type="InterPro" id="IPR016102">
    <property type="entry name" value="Succinyl-CoA_synth-like"/>
</dbReference>
<dbReference type="InterPro" id="IPR032875">
    <property type="entry name" value="Succ_CoA_lig_flav_dom"/>
</dbReference>
<dbReference type="Pfam" id="PF19045">
    <property type="entry name" value="Ligase_CoA_2"/>
    <property type="match status" value="1"/>
</dbReference>
<dbReference type="InterPro" id="IPR003781">
    <property type="entry name" value="CoA-bd"/>
</dbReference>
<sequence>MGIFNLDRMLTPRSVAVVGASEREGSVGRSVLENIRKGGFTGEVYPINPKRDRVLGLPAYASVSQAPCPVDLAVIIVPLKFAPAVVEECGRCGVAGAIIISGGGKETGEEGAALERAILAAAKTAGVRIVGPNCVGVISSPASLNASFIHDMPKPGSLAFVSQSGATCTAVLDLAVTQDIGFSHFISMGSMLDVDFGDVIDYLGNDPGTSAILLYVESITNHRKFISAARAVSRVKPIILLKVGRSAAGAKAAMSHTGAMAGEDAIYDEAFKRAGLVRVNTVGDLFDCAELISKQPLPQGPNMAIVTNAGGPGVMATDHLALHGGTEPPQPSAATKAKLDAILPPFWSHANPIDILGDATPETFLKVTQVCVDAKEFDAVLVLTTPQAQFPSTQKAKLLSEELTRADFPVFTSWLGGREVMESREIFYKAGIPTYETPERAVQAFLYLYQYHKNQLTLQETPSSLPHEIRYDKQGAESLITTVLDEGRALLSESESKRLLELYGIPVPPARLAATAEEAAAAASAMGYPVVLKLDSPDITHKSDAGGVRLNLKNEAQVQDAFAEIMANAQAYDAQARLRGVTVQPMVSAKGVECILGAKKDPEFGPVILFGMGGTMAEIIGDRAIGLPPLNRLLAKRLIEQTKVSKVLRGYRNIPPADLTMLEEVLVRLSQLLIDFPQIVELDINPLLSCSQGALALDARVVVEPTSQVSPQHLCIRPYPAQYESRERTSGGLEVFLRPIKPEDGPAMIRLFNALSPVTIFQRFGRVLRTMPPDLLARHTQIDYDREMALVVFPEASKEIAAVGRIVERPGVDEADMGMTVADAWQGRGLGELLFKHLLDIAKERKLVRVSGVISPENSSMLSMVSKYGAQLSEMPDGNFQAVLEP</sequence>
<dbReference type="Pfam" id="PF13607">
    <property type="entry name" value="Succ_CoA_lig"/>
    <property type="match status" value="1"/>
</dbReference>
<dbReference type="SUPFAM" id="SSF56059">
    <property type="entry name" value="Glutathione synthetase ATP-binding domain-like"/>
    <property type="match status" value="1"/>
</dbReference>
<dbReference type="Gene3D" id="3.30.1490.20">
    <property type="entry name" value="ATP-grasp fold, A domain"/>
    <property type="match status" value="1"/>
</dbReference>
<dbReference type="RefSeq" id="WP_338606382.1">
    <property type="nucleotide sequence ID" value="NZ_AP028679.1"/>
</dbReference>
<dbReference type="PANTHER" id="PTHR43334">
    <property type="entry name" value="ACETATE--COA LIGASE [ADP-FORMING]"/>
    <property type="match status" value="1"/>
</dbReference>
<dbReference type="Pfam" id="PF13302">
    <property type="entry name" value="Acetyltransf_3"/>
    <property type="match status" value="1"/>
</dbReference>
<evidence type="ECO:0000256" key="1">
    <source>
        <dbReference type="ARBA" id="ARBA00022598"/>
    </source>
</evidence>
<keyword evidence="2" id="KW-0547">Nucleotide-binding</keyword>
<dbReference type="InterPro" id="IPR016181">
    <property type="entry name" value="Acyl_CoA_acyltransferase"/>
</dbReference>
<dbReference type="InterPro" id="IPR043938">
    <property type="entry name" value="Ligase_CoA_dom"/>
</dbReference>
<dbReference type="EMBL" id="AP028679">
    <property type="protein sequence ID" value="BEQ14679.1"/>
    <property type="molecule type" value="Genomic_DNA"/>
</dbReference>
<dbReference type="PANTHER" id="PTHR43334:SF1">
    <property type="entry name" value="3-HYDROXYPROPIONATE--COA LIGASE [ADP-FORMING]"/>
    <property type="match status" value="1"/>
</dbReference>
<dbReference type="CDD" id="cd04301">
    <property type="entry name" value="NAT_SF"/>
    <property type="match status" value="1"/>
</dbReference>
<dbReference type="Pfam" id="PF13380">
    <property type="entry name" value="CoA_binding_2"/>
    <property type="match status" value="1"/>
</dbReference>
<evidence type="ECO:0000313" key="6">
    <source>
        <dbReference type="EMBL" id="BEQ14679.1"/>
    </source>
</evidence>
<dbReference type="KEGG" id="dmp:FAK_17450"/>
<comment type="similarity">
    <text evidence="4">In the N-terminal section; belongs to the acetate CoA ligase alpha subunit family.</text>
</comment>